<evidence type="ECO:0000313" key="2">
    <source>
        <dbReference type="EMBL" id="CAA9567244.1"/>
    </source>
</evidence>
<evidence type="ECO:0000256" key="1">
    <source>
        <dbReference type="SAM" id="MobiDB-lite"/>
    </source>
</evidence>
<dbReference type="EMBL" id="CADCWL010000113">
    <property type="protein sequence ID" value="CAA9567244.1"/>
    <property type="molecule type" value="Genomic_DNA"/>
</dbReference>
<protein>
    <submittedName>
        <fullName evidence="2">Uncharacterized protein</fullName>
    </submittedName>
</protein>
<accession>A0A6J4V396</accession>
<sequence length="59" mass="6413">MPIARLVEDRVLARHTPVAEKPPDLGAAAAAASRPQVGTSNVMPRRRSRWRRPGDGGTR</sequence>
<dbReference type="AlphaFoldDB" id="A0A6J4V396"/>
<feature type="region of interest" description="Disordered" evidence="1">
    <location>
        <begin position="17"/>
        <end position="59"/>
    </location>
</feature>
<name>A0A6J4V396_9BACT</name>
<proteinExistence type="predicted"/>
<reference evidence="2" key="1">
    <citation type="submission" date="2020-02" db="EMBL/GenBank/DDBJ databases">
        <authorList>
            <person name="Meier V. D."/>
        </authorList>
    </citation>
    <scope>NUCLEOTIDE SEQUENCE</scope>
    <source>
        <strain evidence="2">AVDCRST_MAG19</strain>
    </source>
</reference>
<organism evidence="2">
    <name type="scientific">uncultured Thermomicrobiales bacterium</name>
    <dbReference type="NCBI Taxonomy" id="1645740"/>
    <lineage>
        <taxon>Bacteria</taxon>
        <taxon>Pseudomonadati</taxon>
        <taxon>Thermomicrobiota</taxon>
        <taxon>Thermomicrobia</taxon>
        <taxon>Thermomicrobiales</taxon>
        <taxon>environmental samples</taxon>
    </lineage>
</organism>
<gene>
    <name evidence="2" type="ORF">AVDCRST_MAG19-2384</name>
</gene>